<feature type="compositionally biased region" description="Low complexity" evidence="1">
    <location>
        <begin position="31"/>
        <end position="51"/>
    </location>
</feature>
<organism evidence="3 4">
    <name type="scientific">Microbacterium lushaniae</name>
    <dbReference type="NCBI Taxonomy" id="2614639"/>
    <lineage>
        <taxon>Bacteria</taxon>
        <taxon>Bacillati</taxon>
        <taxon>Actinomycetota</taxon>
        <taxon>Actinomycetes</taxon>
        <taxon>Micrococcales</taxon>
        <taxon>Microbacteriaceae</taxon>
        <taxon>Microbacterium</taxon>
    </lineage>
</organism>
<sequence>MVRSTRRRAAVSAAFVLVGMSLTACGPAPWAGGAAGTSAPPSPTRTAAVAPQPVPNDLSSGSTERSLQAGAVAAAANYWSTLSMDQWTPTALKPISLSMTTTVTPDDGKQVGLQRVSMIAVPANPTETFPPLAAQVDQSSQTAGYPVLAPYSYSQTFNIGEVPQAATHVTLQFTYEFLVQTTPTSAEYAKQTTTDTLRVAIAGDAAAAPEG</sequence>
<dbReference type="RefSeq" id="WP_150923717.1">
    <property type="nucleotide sequence ID" value="NZ_CP044232.1"/>
</dbReference>
<evidence type="ECO:0000256" key="1">
    <source>
        <dbReference type="SAM" id="MobiDB-lite"/>
    </source>
</evidence>
<dbReference type="PROSITE" id="PS51257">
    <property type="entry name" value="PROKAR_LIPOPROTEIN"/>
    <property type="match status" value="1"/>
</dbReference>
<evidence type="ECO:0000313" key="4">
    <source>
        <dbReference type="Proteomes" id="UP000325516"/>
    </source>
</evidence>
<name>A0A5J6L0T8_9MICO</name>
<feature type="region of interest" description="Disordered" evidence="1">
    <location>
        <begin position="31"/>
        <end position="65"/>
    </location>
</feature>
<dbReference type="AlphaFoldDB" id="A0A5J6L0T8"/>
<reference evidence="4" key="1">
    <citation type="submission" date="2019-09" db="EMBL/GenBank/DDBJ databases">
        <title>Mumia zhuanghuii sp. nov. isolated from the intestinal contents of plateau pika (Ochotona curzoniae) in the Qinghai-Tibet plateau of China.</title>
        <authorList>
            <person name="Tian Z."/>
        </authorList>
    </citation>
    <scope>NUCLEOTIDE SEQUENCE [LARGE SCALE GENOMIC DNA]</scope>
    <source>
        <strain evidence="4">L-031</strain>
    </source>
</reference>
<dbReference type="Proteomes" id="UP000325516">
    <property type="component" value="Chromosome"/>
</dbReference>
<keyword evidence="4" id="KW-1185">Reference proteome</keyword>
<evidence type="ECO:0000256" key="2">
    <source>
        <dbReference type="SAM" id="SignalP"/>
    </source>
</evidence>
<dbReference type="EMBL" id="CP044232">
    <property type="protein sequence ID" value="QEW02113.1"/>
    <property type="molecule type" value="Genomic_DNA"/>
</dbReference>
<feature type="chain" id="PRO_5038414790" evidence="2">
    <location>
        <begin position="25"/>
        <end position="211"/>
    </location>
</feature>
<gene>
    <name evidence="3" type="ORF">F6J85_02695</name>
</gene>
<protein>
    <submittedName>
        <fullName evidence="3">Uncharacterized protein</fullName>
    </submittedName>
</protein>
<keyword evidence="2" id="KW-0732">Signal</keyword>
<feature type="signal peptide" evidence="2">
    <location>
        <begin position="1"/>
        <end position="24"/>
    </location>
</feature>
<dbReference type="KEGG" id="mlz:F6J85_02695"/>
<accession>A0A5J6L0T8</accession>
<evidence type="ECO:0000313" key="3">
    <source>
        <dbReference type="EMBL" id="QEW02113.1"/>
    </source>
</evidence>
<proteinExistence type="predicted"/>